<dbReference type="OrthoDB" id="5442696at2"/>
<protein>
    <submittedName>
        <fullName evidence="2">Porin</fullName>
    </submittedName>
</protein>
<dbReference type="EMBL" id="RQVQ01000020">
    <property type="protein sequence ID" value="RRJ90083.1"/>
    <property type="molecule type" value="Genomic_DNA"/>
</dbReference>
<dbReference type="Pfam" id="PF07396">
    <property type="entry name" value="Porin_O_P"/>
    <property type="match status" value="1"/>
</dbReference>
<dbReference type="InterPro" id="IPR010870">
    <property type="entry name" value="Porin_O/P"/>
</dbReference>
<evidence type="ECO:0000256" key="1">
    <source>
        <dbReference type="SAM" id="SignalP"/>
    </source>
</evidence>
<dbReference type="Gene3D" id="2.40.160.10">
    <property type="entry name" value="Porin"/>
    <property type="match status" value="1"/>
</dbReference>
<dbReference type="AlphaFoldDB" id="A0A3P3WBT9"/>
<name>A0A3P3WBT9_9FLAO</name>
<proteinExistence type="predicted"/>
<keyword evidence="1" id="KW-0732">Signal</keyword>
<reference evidence="2 3" key="1">
    <citation type="submission" date="2018-11" db="EMBL/GenBank/DDBJ databases">
        <title>Flavobacterium sp. nov., YIM 102701-2 draft genome.</title>
        <authorList>
            <person name="Li G."/>
            <person name="Jiang Y."/>
        </authorList>
    </citation>
    <scope>NUCLEOTIDE SEQUENCE [LARGE SCALE GENOMIC DNA]</scope>
    <source>
        <strain evidence="2 3">YIM 102701-2</strain>
    </source>
</reference>
<dbReference type="SUPFAM" id="SSF56935">
    <property type="entry name" value="Porins"/>
    <property type="match status" value="1"/>
</dbReference>
<dbReference type="Proteomes" id="UP000275719">
    <property type="component" value="Unassembled WGS sequence"/>
</dbReference>
<organism evidence="2 3">
    <name type="scientific">Paenimyroides tangerinum</name>
    <dbReference type="NCBI Taxonomy" id="2488728"/>
    <lineage>
        <taxon>Bacteria</taxon>
        <taxon>Pseudomonadati</taxon>
        <taxon>Bacteroidota</taxon>
        <taxon>Flavobacteriia</taxon>
        <taxon>Flavobacteriales</taxon>
        <taxon>Flavobacteriaceae</taxon>
        <taxon>Paenimyroides</taxon>
    </lineage>
</organism>
<evidence type="ECO:0000313" key="2">
    <source>
        <dbReference type="EMBL" id="RRJ90083.1"/>
    </source>
</evidence>
<keyword evidence="3" id="KW-1185">Reference proteome</keyword>
<sequence length="405" mass="46416">MKKVILLLLFALASQTYAQVKSTGEDEFKLASLPYYNYGKGLGMTSADSLFQFNIRFRMQNRVTFYENEGEEGSYDAQIRRLRLRFDGYVGNPQFQYAIQLSFAPGDVGSIEEGKNLNIIRDASITYKPNKNWNFIFGQTKLPGNRQRVNSSGALQLTDRSINNASFNIDRDFGFQVYYLNEKKDKFSYNIKTAVSTGNGRNTTEKDTNVALTGKLELLPFGTFTKGGDYFEGDLAREKTPKLMVSGVFHQNNGSWNERGQQGKALFEARTLKNVFVDAILKYQGWSGMFSYLNRTTSNPLTTETNSEGILETSYVYAGEGNDYQLSYTFPSKWEVIGRYSRQNVNGEIYKLNVPNTKQYSLGVTKYIWEHAFKIQGEVSYDRLHFHDTSTKNNWYFRFQIEMGI</sequence>
<gene>
    <name evidence="2" type="ORF">EG240_10050</name>
</gene>
<feature type="chain" id="PRO_5018323744" evidence="1">
    <location>
        <begin position="19"/>
        <end position="405"/>
    </location>
</feature>
<feature type="signal peptide" evidence="1">
    <location>
        <begin position="1"/>
        <end position="18"/>
    </location>
</feature>
<dbReference type="InterPro" id="IPR023614">
    <property type="entry name" value="Porin_dom_sf"/>
</dbReference>
<evidence type="ECO:0000313" key="3">
    <source>
        <dbReference type="Proteomes" id="UP000275719"/>
    </source>
</evidence>
<comment type="caution">
    <text evidence="2">The sequence shown here is derived from an EMBL/GenBank/DDBJ whole genome shotgun (WGS) entry which is preliminary data.</text>
</comment>
<dbReference type="RefSeq" id="WP_125019270.1">
    <property type="nucleotide sequence ID" value="NZ_RQVQ01000020.1"/>
</dbReference>
<accession>A0A3P3WBT9</accession>